<evidence type="ECO:0000259" key="9">
    <source>
        <dbReference type="PROSITE" id="PS51495"/>
    </source>
</evidence>
<dbReference type="InterPro" id="IPR021648">
    <property type="entry name" value="GLUE_dom"/>
</dbReference>
<dbReference type="Gene3D" id="1.10.10.10">
    <property type="entry name" value="Winged helix-like DNA-binding domain superfamily/Winged helix DNA-binding domain"/>
    <property type="match status" value="2"/>
</dbReference>
<evidence type="ECO:0000256" key="1">
    <source>
        <dbReference type="ARBA" id="ARBA00009697"/>
    </source>
</evidence>
<dbReference type="Pfam" id="PF04157">
    <property type="entry name" value="EAP30"/>
    <property type="match status" value="1"/>
</dbReference>
<dbReference type="InterPro" id="IPR037855">
    <property type="entry name" value="Vps36"/>
</dbReference>
<evidence type="ECO:0000256" key="6">
    <source>
        <dbReference type="ARBA" id="ARBA00022927"/>
    </source>
</evidence>
<feature type="domain" description="GLUE N-terminal" evidence="9">
    <location>
        <begin position="10"/>
        <end position="276"/>
    </location>
</feature>
<keyword evidence="4" id="KW-0863">Zinc-finger</keyword>
<keyword evidence="3" id="KW-0479">Metal-binding</keyword>
<keyword evidence="6 7" id="KW-0653">Protein transport</keyword>
<comment type="subunit">
    <text evidence="7">Component of the endosomal sorting complex required for transport II (ESCRT-II).</text>
</comment>
<keyword evidence="11" id="KW-1185">Reference proteome</keyword>
<keyword evidence="7" id="KW-0963">Cytoplasm</keyword>
<dbReference type="GO" id="GO:0043130">
    <property type="term" value="F:ubiquitin binding"/>
    <property type="evidence" value="ECO:0007669"/>
    <property type="project" value="UniProtKB-UniRule"/>
</dbReference>
<dbReference type="InterPro" id="IPR036443">
    <property type="entry name" value="Znf_RanBP2_sf"/>
</dbReference>
<evidence type="ECO:0000256" key="8">
    <source>
        <dbReference type="SAM" id="MobiDB-lite"/>
    </source>
</evidence>
<dbReference type="InterPro" id="IPR036390">
    <property type="entry name" value="WH_DNA-bd_sf"/>
</dbReference>
<accession>A0A9P5ZCB1</accession>
<feature type="region of interest" description="Disordered" evidence="8">
    <location>
        <begin position="270"/>
        <end position="298"/>
    </location>
</feature>
<comment type="caution">
    <text evidence="10">The sequence shown here is derived from an EMBL/GenBank/DDBJ whole genome shotgun (WGS) entry which is preliminary data.</text>
</comment>
<keyword evidence="5" id="KW-0862">Zinc</keyword>
<dbReference type="Gene3D" id="2.30.30.380">
    <property type="entry name" value="Zn-finger domain of Sec23/24"/>
    <property type="match status" value="1"/>
</dbReference>
<gene>
    <name evidence="10" type="ORF">BDN70DRAFT_872059</name>
</gene>
<dbReference type="Pfam" id="PF11605">
    <property type="entry name" value="Vps36_ESCRT-II"/>
    <property type="match status" value="1"/>
</dbReference>
<dbReference type="AlphaFoldDB" id="A0A9P5ZCB1"/>
<dbReference type="PANTHER" id="PTHR13128:SF12">
    <property type="entry name" value="VACUOLAR PROTEIN-SORTING-ASSOCIATED PROTEIN 36"/>
    <property type="match status" value="1"/>
</dbReference>
<dbReference type="GO" id="GO:0000814">
    <property type="term" value="C:ESCRT II complex"/>
    <property type="evidence" value="ECO:0007669"/>
    <property type="project" value="UniProtKB-UniRule"/>
</dbReference>
<dbReference type="PANTHER" id="PTHR13128">
    <property type="entry name" value="VACUOLAR PROTEIN-SORTING-ASSOCIATED PROTEIN 36"/>
    <property type="match status" value="1"/>
</dbReference>
<sequence>MVLRRYTRPSDGTIPIQALLYDDEELLASQDNCGIYDGSQKSPEHQNGTIHITSHRLFYIDAHRPGARSFELDLSWIGQTEYYAGLFKSSPKITCHLSGEAIASGSADTGGAHAQFDSWECEVCAYRNPPGLSPTAARICALCGVPRTAVPTPTNSGSSHHLSTSLPSSVLSSSTNLVPELLSPAGHKQAIPCPACTFLNHPYLRKCEICSTDLPQSTGAYRSAPSSRPITPDPDDDDDSAKMIKVSIRRGGEKHLYAVLKRSLKTKAWESSNPHPASLTAANSTNSEYGTPGRSGISGILRTVETSAKGRETHMRDALQDLEALMVKAKDMVKLAAELNEKLTAAAAAATAAQRGAGSGSGLGQALTVAEPEEATFIRSSLSQLGVQLTNTPVTLDMMEDERAWYSELARELARVLQGPPHSSKDDIITSGMMKDRGIIALDEVWGGWNRARGVALIPPPTFLQVLPHLPAHSSPTIRHRAFASGLNVLHTPPYTAAAFAARLSSLLVMSGPRTTLEIAKEEDLTVALVSEMIDAVEQDSGICRDDSSAAIVGGDVGTGVEVRWWSNIFVGYIWDGQE</sequence>
<comment type="similarity">
    <text evidence="1 7">Belongs to the VPS36 family.</text>
</comment>
<dbReference type="SUPFAM" id="SSF50729">
    <property type="entry name" value="PH domain-like"/>
    <property type="match status" value="1"/>
</dbReference>
<dbReference type="EMBL" id="MU155140">
    <property type="protein sequence ID" value="KAF9484811.1"/>
    <property type="molecule type" value="Genomic_DNA"/>
</dbReference>
<evidence type="ECO:0000313" key="10">
    <source>
        <dbReference type="EMBL" id="KAF9484811.1"/>
    </source>
</evidence>
<dbReference type="PROSITE" id="PS51495">
    <property type="entry name" value="GLUE"/>
    <property type="match status" value="1"/>
</dbReference>
<dbReference type="GO" id="GO:0043328">
    <property type="term" value="P:protein transport to vacuole involved in ubiquitin-dependent protein catabolic process via the multivesicular body sorting pathway"/>
    <property type="evidence" value="ECO:0007669"/>
    <property type="project" value="UniProtKB-UniRule"/>
</dbReference>
<dbReference type="Gene3D" id="4.10.1060.10">
    <property type="entry name" value="Zinc finger, RanBP2-type"/>
    <property type="match status" value="1"/>
</dbReference>
<dbReference type="InterPro" id="IPR001876">
    <property type="entry name" value="Znf_RanBP2"/>
</dbReference>
<dbReference type="InterPro" id="IPR036388">
    <property type="entry name" value="WH-like_DNA-bd_sf"/>
</dbReference>
<dbReference type="GO" id="GO:0008270">
    <property type="term" value="F:zinc ion binding"/>
    <property type="evidence" value="ECO:0007669"/>
    <property type="project" value="UniProtKB-KW"/>
</dbReference>
<evidence type="ECO:0000256" key="5">
    <source>
        <dbReference type="ARBA" id="ARBA00022833"/>
    </source>
</evidence>
<feature type="compositionally biased region" description="Polar residues" evidence="8">
    <location>
        <begin position="218"/>
        <end position="229"/>
    </location>
</feature>
<evidence type="ECO:0000256" key="4">
    <source>
        <dbReference type="ARBA" id="ARBA00022771"/>
    </source>
</evidence>
<dbReference type="GO" id="GO:0031902">
    <property type="term" value="C:late endosome membrane"/>
    <property type="evidence" value="ECO:0007669"/>
    <property type="project" value="UniProtKB-UniRule"/>
</dbReference>
<evidence type="ECO:0000313" key="11">
    <source>
        <dbReference type="Proteomes" id="UP000807469"/>
    </source>
</evidence>
<name>A0A9P5ZCB1_9AGAR</name>
<dbReference type="Gene3D" id="2.30.29.30">
    <property type="entry name" value="Pleckstrin-homology domain (PH domain)/Phosphotyrosine-binding domain (PTB)"/>
    <property type="match status" value="1"/>
</dbReference>
<evidence type="ECO:0000256" key="7">
    <source>
        <dbReference type="RuleBase" id="RU367095"/>
    </source>
</evidence>
<proteinExistence type="inferred from homology"/>
<keyword evidence="2 7" id="KW-0813">Transport</keyword>
<dbReference type="SUPFAM" id="SSF90209">
    <property type="entry name" value="Ran binding protein zinc finger-like"/>
    <property type="match status" value="1"/>
</dbReference>
<feature type="compositionally biased region" description="Polar residues" evidence="8">
    <location>
        <begin position="270"/>
        <end position="289"/>
    </location>
</feature>
<dbReference type="InterPro" id="IPR011993">
    <property type="entry name" value="PH-like_dom_sf"/>
</dbReference>
<dbReference type="SUPFAM" id="SSF46785">
    <property type="entry name" value="Winged helix' DNA-binding domain"/>
    <property type="match status" value="1"/>
</dbReference>
<dbReference type="GO" id="GO:0032266">
    <property type="term" value="F:phosphatidylinositol-3-phosphate binding"/>
    <property type="evidence" value="ECO:0007669"/>
    <property type="project" value="UniProtKB-UniRule"/>
</dbReference>
<feature type="region of interest" description="Disordered" evidence="8">
    <location>
        <begin position="218"/>
        <end position="240"/>
    </location>
</feature>
<dbReference type="Proteomes" id="UP000807469">
    <property type="component" value="Unassembled WGS sequence"/>
</dbReference>
<keyword evidence="7" id="KW-0967">Endosome</keyword>
<dbReference type="Gene3D" id="6.10.140.260">
    <property type="match status" value="1"/>
</dbReference>
<comment type="function">
    <text evidence="7">Component of the ESCRT-II complex (endosomal sorting complex required for transport II), which is required for multivesicular body (MVB) formation and sorting of endosomal cargo proteins into MVBs.</text>
</comment>
<evidence type="ECO:0000256" key="3">
    <source>
        <dbReference type="ARBA" id="ARBA00022723"/>
    </source>
</evidence>
<evidence type="ECO:0000256" key="2">
    <source>
        <dbReference type="ARBA" id="ARBA00022448"/>
    </source>
</evidence>
<dbReference type="SMART" id="SM00547">
    <property type="entry name" value="ZnF_RBZ"/>
    <property type="match status" value="2"/>
</dbReference>
<dbReference type="OrthoDB" id="271448at2759"/>
<reference evidence="10" key="1">
    <citation type="submission" date="2020-11" db="EMBL/GenBank/DDBJ databases">
        <authorList>
            <consortium name="DOE Joint Genome Institute"/>
            <person name="Ahrendt S."/>
            <person name="Riley R."/>
            <person name="Andreopoulos W."/>
            <person name="Labutti K."/>
            <person name="Pangilinan J."/>
            <person name="Ruiz-Duenas F.J."/>
            <person name="Barrasa J.M."/>
            <person name="Sanchez-Garcia M."/>
            <person name="Camarero S."/>
            <person name="Miyauchi S."/>
            <person name="Serrano A."/>
            <person name="Linde D."/>
            <person name="Babiker R."/>
            <person name="Drula E."/>
            <person name="Ayuso-Fernandez I."/>
            <person name="Pacheco R."/>
            <person name="Padilla G."/>
            <person name="Ferreira P."/>
            <person name="Barriuso J."/>
            <person name="Kellner H."/>
            <person name="Castanera R."/>
            <person name="Alfaro M."/>
            <person name="Ramirez L."/>
            <person name="Pisabarro A.G."/>
            <person name="Kuo A."/>
            <person name="Tritt A."/>
            <person name="Lipzen A."/>
            <person name="He G."/>
            <person name="Yan M."/>
            <person name="Ng V."/>
            <person name="Cullen D."/>
            <person name="Martin F."/>
            <person name="Rosso M.-N."/>
            <person name="Henrissat B."/>
            <person name="Hibbett D."/>
            <person name="Martinez A.T."/>
            <person name="Grigoriev I.V."/>
        </authorList>
    </citation>
    <scope>NUCLEOTIDE SEQUENCE</scope>
    <source>
        <strain evidence="10">CIRM-BRFM 674</strain>
    </source>
</reference>
<protein>
    <recommendedName>
        <fullName evidence="7">Vacuolar protein-sorting-associated protein 36</fullName>
    </recommendedName>
    <alternativeName>
        <fullName evidence="7">ESCRT-II complex subunit VPS36</fullName>
    </alternativeName>
</protein>
<dbReference type="InterPro" id="IPR040608">
    <property type="entry name" value="Snf8/Vps36"/>
</dbReference>
<organism evidence="10 11">
    <name type="scientific">Pholiota conissans</name>
    <dbReference type="NCBI Taxonomy" id="109636"/>
    <lineage>
        <taxon>Eukaryota</taxon>
        <taxon>Fungi</taxon>
        <taxon>Dikarya</taxon>
        <taxon>Basidiomycota</taxon>
        <taxon>Agaricomycotina</taxon>
        <taxon>Agaricomycetes</taxon>
        <taxon>Agaricomycetidae</taxon>
        <taxon>Agaricales</taxon>
        <taxon>Agaricineae</taxon>
        <taxon>Strophariaceae</taxon>
        <taxon>Pholiota</taxon>
    </lineage>
</organism>
<comment type="subcellular location">
    <subcellularLocation>
        <location evidence="7">Cytoplasm</location>
    </subcellularLocation>
    <subcellularLocation>
        <location evidence="7">Endosome</location>
    </subcellularLocation>
</comment>